<gene>
    <name evidence="1" type="ORF">SAMN04488570_2815</name>
</gene>
<proteinExistence type="predicted"/>
<accession>A0A1H1VF98</accession>
<dbReference type="AlphaFoldDB" id="A0A1H1VF98"/>
<reference evidence="2" key="1">
    <citation type="submission" date="2016-10" db="EMBL/GenBank/DDBJ databases">
        <authorList>
            <person name="Varghese N."/>
            <person name="Submissions S."/>
        </authorList>
    </citation>
    <scope>NUCLEOTIDE SEQUENCE [LARGE SCALE GENOMIC DNA]</scope>
    <source>
        <strain evidence="2">DSM 22127</strain>
    </source>
</reference>
<evidence type="ECO:0000313" key="2">
    <source>
        <dbReference type="Proteomes" id="UP000198859"/>
    </source>
</evidence>
<protein>
    <submittedName>
        <fullName evidence="1">Uncharacterized protein</fullName>
    </submittedName>
</protein>
<organism evidence="1 2">
    <name type="scientific">Nocardioides scoriae</name>
    <dbReference type="NCBI Taxonomy" id="642780"/>
    <lineage>
        <taxon>Bacteria</taxon>
        <taxon>Bacillati</taxon>
        <taxon>Actinomycetota</taxon>
        <taxon>Actinomycetes</taxon>
        <taxon>Propionibacteriales</taxon>
        <taxon>Nocardioidaceae</taxon>
        <taxon>Nocardioides</taxon>
    </lineage>
</organism>
<dbReference type="Proteomes" id="UP000198859">
    <property type="component" value="Chromosome I"/>
</dbReference>
<evidence type="ECO:0000313" key="1">
    <source>
        <dbReference type="EMBL" id="SDS83468.1"/>
    </source>
</evidence>
<dbReference type="EMBL" id="LT629757">
    <property type="protein sequence ID" value="SDS83468.1"/>
    <property type="molecule type" value="Genomic_DNA"/>
</dbReference>
<name>A0A1H1VF98_9ACTN</name>
<keyword evidence="2" id="KW-1185">Reference proteome</keyword>
<sequence>MQRVVTALPDTLVVDLCGSIVTGKLGRDDIGRVCYVVSDPIVQDYDGQPVRIPTTTLDYIARVEQVTLGDQDADSDFRAAVEEEFTEDYRDAEPHITRAIATWHQLKRADSAFEFYERYDGPDKLGYSQVVRLPQRFLVLLAMLVSPEFAALKDAQYEAAEALAPEWTHTPSELAASVRGAVG</sequence>